<keyword evidence="1" id="KW-0732">Signal</keyword>
<comment type="caution">
    <text evidence="2">The sequence shown here is derived from an EMBL/GenBank/DDBJ whole genome shotgun (WGS) entry which is preliminary data.</text>
</comment>
<dbReference type="Proteomes" id="UP000584867">
    <property type="component" value="Unassembled WGS sequence"/>
</dbReference>
<gene>
    <name evidence="2" type="ORF">HDF15_000237</name>
</gene>
<dbReference type="RefSeq" id="WP_184252441.1">
    <property type="nucleotide sequence ID" value="NZ_JACHIO010000001.1"/>
</dbReference>
<evidence type="ECO:0000313" key="2">
    <source>
        <dbReference type="EMBL" id="MBB5061912.1"/>
    </source>
</evidence>
<dbReference type="NCBIfam" id="TIGR03118">
    <property type="entry name" value="PEPCTERM_chp_1"/>
    <property type="match status" value="1"/>
</dbReference>
<reference evidence="2 3" key="1">
    <citation type="submission" date="2020-08" db="EMBL/GenBank/DDBJ databases">
        <title>Genomic Encyclopedia of Type Strains, Phase IV (KMG-V): Genome sequencing to study the core and pangenomes of soil and plant-associated prokaryotes.</title>
        <authorList>
            <person name="Whitman W."/>
        </authorList>
    </citation>
    <scope>NUCLEOTIDE SEQUENCE [LARGE SCALE GENOMIC DNA]</scope>
    <source>
        <strain evidence="2 3">X5P3</strain>
    </source>
</reference>
<dbReference type="SUPFAM" id="SSF50998">
    <property type="entry name" value="Quinoprotein alcohol dehydrogenase-like"/>
    <property type="match status" value="1"/>
</dbReference>
<dbReference type="AlphaFoldDB" id="A0A7W7ZL42"/>
<feature type="chain" id="PRO_5030735548" evidence="1">
    <location>
        <begin position="24"/>
        <end position="398"/>
    </location>
</feature>
<proteinExistence type="predicted"/>
<dbReference type="InterPro" id="IPR017549">
    <property type="entry name" value="APMV_L690"/>
</dbReference>
<name>A0A7W7ZL42_9BACT</name>
<evidence type="ECO:0000313" key="3">
    <source>
        <dbReference type="Proteomes" id="UP000584867"/>
    </source>
</evidence>
<accession>A0A7W7ZL42</accession>
<organism evidence="2 3">
    <name type="scientific">Granulicella mallensis</name>
    <dbReference type="NCBI Taxonomy" id="940614"/>
    <lineage>
        <taxon>Bacteria</taxon>
        <taxon>Pseudomonadati</taxon>
        <taxon>Acidobacteriota</taxon>
        <taxon>Terriglobia</taxon>
        <taxon>Terriglobales</taxon>
        <taxon>Acidobacteriaceae</taxon>
        <taxon>Granulicella</taxon>
    </lineage>
</organism>
<protein>
    <submittedName>
        <fullName evidence="2">Uncharacterized protein (TIGR03118 family)</fullName>
    </submittedName>
</protein>
<dbReference type="EMBL" id="JACHIO010000001">
    <property type="protein sequence ID" value="MBB5061912.1"/>
    <property type="molecule type" value="Genomic_DNA"/>
</dbReference>
<evidence type="ECO:0000256" key="1">
    <source>
        <dbReference type="SAM" id="SignalP"/>
    </source>
</evidence>
<dbReference type="InterPro" id="IPR011047">
    <property type="entry name" value="Quinoprotein_ADH-like_sf"/>
</dbReference>
<feature type="signal peptide" evidence="1">
    <location>
        <begin position="1"/>
        <end position="23"/>
    </location>
</feature>
<sequence>MKTFLSLASIVLSASFVGPFASAQHYTQVNLVANVSGVAPVTDPHLINPWGLSRTSGSPWWISDNGTGLSTLYNGAGAITPLVVTIPKANPNSKTFPTGTPTGTIANASPTDFVLAPGAAADFLFSTLDGTISGWNPNVGVAAGGAPGSSTNAVIVVKTTDGSSYTGLTSALINGNRYLYAANFNKGTVDVYNSAFQRVTLRPNRDGDRDDENNKPFTDDRLPRNFVPFNVQAIGNDIVVTFVLHQEGKQLETDGPGLGYVDIFSSDGQLLQRLEHGDWLNAPWGVALAPLDFGIFSHDLLVGQFAGAGSSEGSGTIAAYDLATGKFIGLVQDASGKPLSINGLWALSPGNSAAPGSYDPAASPAAELYFSAGPDKGTGGLFGYLKPVATELTVGNDQ</sequence>